<dbReference type="AlphaFoldDB" id="A0A9P8C3N9"/>
<dbReference type="OrthoDB" id="539541at2759"/>
<comment type="similarity">
    <text evidence="1">Belongs to the universal ribosomal protein uL5 family.</text>
</comment>
<organism evidence="8 9">
    <name type="scientific">Amylocarpus encephaloides</name>
    <dbReference type="NCBI Taxonomy" id="45428"/>
    <lineage>
        <taxon>Eukaryota</taxon>
        <taxon>Fungi</taxon>
        <taxon>Dikarya</taxon>
        <taxon>Ascomycota</taxon>
        <taxon>Pezizomycotina</taxon>
        <taxon>Leotiomycetes</taxon>
        <taxon>Helotiales</taxon>
        <taxon>Helotiales incertae sedis</taxon>
        <taxon>Amylocarpus</taxon>
    </lineage>
</organism>
<keyword evidence="9" id="KW-1185">Reference proteome</keyword>
<evidence type="ECO:0000256" key="3">
    <source>
        <dbReference type="ARBA" id="ARBA00023274"/>
    </source>
</evidence>
<dbReference type="Gene3D" id="3.30.1440.10">
    <property type="match status" value="1"/>
</dbReference>
<feature type="compositionally biased region" description="Acidic residues" evidence="5">
    <location>
        <begin position="43"/>
        <end position="53"/>
    </location>
</feature>
<keyword evidence="3" id="KW-0687">Ribonucleoprotein</keyword>
<dbReference type="EMBL" id="MU251531">
    <property type="protein sequence ID" value="KAG9232768.1"/>
    <property type="molecule type" value="Genomic_DNA"/>
</dbReference>
<feature type="compositionally biased region" description="Low complexity" evidence="5">
    <location>
        <begin position="84"/>
        <end position="99"/>
    </location>
</feature>
<evidence type="ECO:0000256" key="5">
    <source>
        <dbReference type="SAM" id="MobiDB-lite"/>
    </source>
</evidence>
<evidence type="ECO:0000256" key="1">
    <source>
        <dbReference type="ARBA" id="ARBA00008553"/>
    </source>
</evidence>
<dbReference type="GO" id="GO:1990904">
    <property type="term" value="C:ribonucleoprotein complex"/>
    <property type="evidence" value="ECO:0007669"/>
    <property type="project" value="UniProtKB-KW"/>
</dbReference>
<dbReference type="InterPro" id="IPR031310">
    <property type="entry name" value="Ribosomal_uL5_N"/>
</dbReference>
<dbReference type="Proteomes" id="UP000824998">
    <property type="component" value="Unassembled WGS sequence"/>
</dbReference>
<dbReference type="FunFam" id="3.30.1440.10:FF:000001">
    <property type="entry name" value="50S ribosomal protein L5"/>
    <property type="match status" value="1"/>
</dbReference>
<feature type="region of interest" description="Disordered" evidence="5">
    <location>
        <begin position="162"/>
        <end position="181"/>
    </location>
</feature>
<proteinExistence type="inferred from homology"/>
<evidence type="ECO:0000259" key="6">
    <source>
        <dbReference type="Pfam" id="PF00281"/>
    </source>
</evidence>
<dbReference type="GO" id="GO:0005840">
    <property type="term" value="C:ribosome"/>
    <property type="evidence" value="ECO:0007669"/>
    <property type="project" value="UniProtKB-KW"/>
</dbReference>
<dbReference type="InterPro" id="IPR022803">
    <property type="entry name" value="Ribosomal_uL5_dom_sf"/>
</dbReference>
<evidence type="ECO:0000256" key="2">
    <source>
        <dbReference type="ARBA" id="ARBA00022980"/>
    </source>
</evidence>
<dbReference type="Pfam" id="PF00673">
    <property type="entry name" value="Ribosomal_L5_C"/>
    <property type="match status" value="1"/>
</dbReference>
<accession>A0A9P8C3N9</accession>
<dbReference type="InterPro" id="IPR031309">
    <property type="entry name" value="Ribosomal_uL5_C"/>
</dbReference>
<keyword evidence="2 8" id="KW-0689">Ribosomal protein</keyword>
<reference evidence="8" key="1">
    <citation type="journal article" date="2021" name="IMA Fungus">
        <title>Genomic characterization of three marine fungi, including Emericellopsis atlantica sp. nov. with signatures of a generalist lifestyle and marine biomass degradation.</title>
        <authorList>
            <person name="Hagestad O.C."/>
            <person name="Hou L."/>
            <person name="Andersen J.H."/>
            <person name="Hansen E.H."/>
            <person name="Altermark B."/>
            <person name="Li C."/>
            <person name="Kuhnert E."/>
            <person name="Cox R.J."/>
            <person name="Crous P.W."/>
            <person name="Spatafora J.W."/>
            <person name="Lail K."/>
            <person name="Amirebrahimi M."/>
            <person name="Lipzen A."/>
            <person name="Pangilinan J."/>
            <person name="Andreopoulos W."/>
            <person name="Hayes R.D."/>
            <person name="Ng V."/>
            <person name="Grigoriev I.V."/>
            <person name="Jackson S.A."/>
            <person name="Sutton T.D.S."/>
            <person name="Dobson A.D.W."/>
            <person name="Rama T."/>
        </authorList>
    </citation>
    <scope>NUCLEOTIDE SEQUENCE</scope>
    <source>
        <strain evidence="8">TRa018bII</strain>
    </source>
</reference>
<feature type="compositionally biased region" description="Basic and acidic residues" evidence="5">
    <location>
        <begin position="68"/>
        <end position="80"/>
    </location>
</feature>
<dbReference type="InterPro" id="IPR002132">
    <property type="entry name" value="Ribosomal_uL5"/>
</dbReference>
<dbReference type="GO" id="GO:0006412">
    <property type="term" value="P:translation"/>
    <property type="evidence" value="ECO:0007669"/>
    <property type="project" value="InterPro"/>
</dbReference>
<gene>
    <name evidence="8" type="ORF">BJ875DRAFT_465921</name>
</gene>
<feature type="domain" description="Large ribosomal subunit protein uL5 C-terminal" evidence="7">
    <location>
        <begin position="252"/>
        <end position="351"/>
    </location>
</feature>
<sequence>MALQELPSALRQLMVRHPRPTSRCLTPISRRYASSEAAAVQEEASEDLMDLESDSALTSTAEPATKVADYDPIKRVENRKGQLPPSRYQYRSPRYYRGPLHPHQPPPSSDPASREFVPGPFSHTRLEQTWQSTIAQDLMTLNYVHKPPGTVDHVKSERLRTWDDSSPYHKNRPKRGPRGPEGVLRMIEQDITWRNIPTLTGIVVHSMVKGAADDSSHLHVAGMALQAVTGVRPKVHRVKHGVSQFGIRENMPISLTCTLERQQAWDFLDKCINLVLPKIKDWDGVEGTTGDSSGNITWGYTREGAMLFPEIEVNYDMYPPKLIPGFHVTVQTSAKSDRHARLLLAAMGLPFKGKLID</sequence>
<feature type="domain" description="Large ribosomal subunit protein uL5 N-terminal" evidence="6">
    <location>
        <begin position="195"/>
        <end position="248"/>
    </location>
</feature>
<dbReference type="SUPFAM" id="SSF55282">
    <property type="entry name" value="RL5-like"/>
    <property type="match status" value="1"/>
</dbReference>
<dbReference type="Pfam" id="PF00281">
    <property type="entry name" value="Ribosomal_L5"/>
    <property type="match status" value="1"/>
</dbReference>
<comment type="caution">
    <text evidence="8">The sequence shown here is derived from an EMBL/GenBank/DDBJ whole genome shotgun (WGS) entry which is preliminary data.</text>
</comment>
<protein>
    <recommendedName>
        <fullName evidence="4">Large ribosomal subunit protein uL5m</fullName>
    </recommendedName>
</protein>
<name>A0A9P8C3N9_9HELO</name>
<feature type="region of interest" description="Disordered" evidence="5">
    <location>
        <begin position="36"/>
        <end position="120"/>
    </location>
</feature>
<evidence type="ECO:0000313" key="8">
    <source>
        <dbReference type="EMBL" id="KAG9232768.1"/>
    </source>
</evidence>
<evidence type="ECO:0000259" key="7">
    <source>
        <dbReference type="Pfam" id="PF00673"/>
    </source>
</evidence>
<dbReference type="PANTHER" id="PTHR11994">
    <property type="entry name" value="60S RIBOSOMAL PROTEIN L11-RELATED"/>
    <property type="match status" value="1"/>
</dbReference>
<evidence type="ECO:0000256" key="4">
    <source>
        <dbReference type="ARBA" id="ARBA00040368"/>
    </source>
</evidence>
<dbReference type="GO" id="GO:0003735">
    <property type="term" value="F:structural constituent of ribosome"/>
    <property type="evidence" value="ECO:0007669"/>
    <property type="project" value="InterPro"/>
</dbReference>
<evidence type="ECO:0000313" key="9">
    <source>
        <dbReference type="Proteomes" id="UP000824998"/>
    </source>
</evidence>